<sequence>MCVCVYMSALTCVCLPACLCVCESLSTAEAQHKIWAKVFLLHENIMAADRLHKLSYGRLSKRIINIVRQILLGEVALGSY</sequence>
<dbReference type="Proteomes" id="UP001162992">
    <property type="component" value="Chromosome 7"/>
</dbReference>
<protein>
    <submittedName>
        <fullName evidence="1">Uncharacterized protein</fullName>
    </submittedName>
</protein>
<gene>
    <name evidence="1" type="ORF">O6H91_07G093100</name>
</gene>
<comment type="caution">
    <text evidence="1">The sequence shown here is derived from an EMBL/GenBank/DDBJ whole genome shotgun (WGS) entry which is preliminary data.</text>
</comment>
<name>A0ACC2D7V7_DIPCM</name>
<proteinExistence type="predicted"/>
<evidence type="ECO:0000313" key="1">
    <source>
        <dbReference type="EMBL" id="KAJ7550293.1"/>
    </source>
</evidence>
<dbReference type="EMBL" id="CM055098">
    <property type="protein sequence ID" value="KAJ7550293.1"/>
    <property type="molecule type" value="Genomic_DNA"/>
</dbReference>
<reference evidence="2" key="1">
    <citation type="journal article" date="2024" name="Proc. Natl. Acad. Sci. U.S.A.">
        <title>Extraordinary preservation of gene collinearity over three hundred million years revealed in homosporous lycophytes.</title>
        <authorList>
            <person name="Li C."/>
            <person name="Wickell D."/>
            <person name="Kuo L.Y."/>
            <person name="Chen X."/>
            <person name="Nie B."/>
            <person name="Liao X."/>
            <person name="Peng D."/>
            <person name="Ji J."/>
            <person name="Jenkins J."/>
            <person name="Williams M."/>
            <person name="Shu S."/>
            <person name="Plott C."/>
            <person name="Barry K."/>
            <person name="Rajasekar S."/>
            <person name="Grimwood J."/>
            <person name="Han X."/>
            <person name="Sun S."/>
            <person name="Hou Z."/>
            <person name="He W."/>
            <person name="Dai G."/>
            <person name="Sun C."/>
            <person name="Schmutz J."/>
            <person name="Leebens-Mack J.H."/>
            <person name="Li F.W."/>
            <person name="Wang L."/>
        </authorList>
    </citation>
    <scope>NUCLEOTIDE SEQUENCE [LARGE SCALE GENOMIC DNA]</scope>
    <source>
        <strain evidence="2">cv. PW_Plant_1</strain>
    </source>
</reference>
<evidence type="ECO:0000313" key="2">
    <source>
        <dbReference type="Proteomes" id="UP001162992"/>
    </source>
</evidence>
<accession>A0ACC2D7V7</accession>
<organism evidence="1 2">
    <name type="scientific">Diphasiastrum complanatum</name>
    <name type="common">Issler's clubmoss</name>
    <name type="synonym">Lycopodium complanatum</name>
    <dbReference type="NCBI Taxonomy" id="34168"/>
    <lineage>
        <taxon>Eukaryota</taxon>
        <taxon>Viridiplantae</taxon>
        <taxon>Streptophyta</taxon>
        <taxon>Embryophyta</taxon>
        <taxon>Tracheophyta</taxon>
        <taxon>Lycopodiopsida</taxon>
        <taxon>Lycopodiales</taxon>
        <taxon>Lycopodiaceae</taxon>
        <taxon>Lycopodioideae</taxon>
        <taxon>Diphasiastrum</taxon>
    </lineage>
</organism>
<keyword evidence="2" id="KW-1185">Reference proteome</keyword>